<keyword evidence="2" id="KW-1185">Reference proteome</keyword>
<dbReference type="EMBL" id="JYDP01000003">
    <property type="protein sequence ID" value="KRZ18508.1"/>
    <property type="molecule type" value="Genomic_DNA"/>
</dbReference>
<accession>A0A0V1I6L5</accession>
<sequence>MVLSMDDVAFRQWFASGPEAIAFHQPRQQRLLRLRRSVEVYVSAASHIVSESLGWSPGLTIRMRPVRRSLHSLNIKQAAHFPNEIYYTNASLITYNFFWYSHTSEHMTNQNFPEMDQGSQFGISASGCLAAEAKEKPLVSITYQVFSARSHHSWCTNPQSSLFDLARLKCLIQRATDNHWDKSHRGRPPTK</sequence>
<gene>
    <name evidence="1" type="ORF">T11_16540</name>
</gene>
<dbReference type="Proteomes" id="UP000055024">
    <property type="component" value="Unassembled WGS sequence"/>
</dbReference>
<organism evidence="1 2">
    <name type="scientific">Trichinella zimbabwensis</name>
    <dbReference type="NCBI Taxonomy" id="268475"/>
    <lineage>
        <taxon>Eukaryota</taxon>
        <taxon>Metazoa</taxon>
        <taxon>Ecdysozoa</taxon>
        <taxon>Nematoda</taxon>
        <taxon>Enoplea</taxon>
        <taxon>Dorylaimia</taxon>
        <taxon>Trichinellida</taxon>
        <taxon>Trichinellidae</taxon>
        <taxon>Trichinella</taxon>
    </lineage>
</organism>
<dbReference type="OrthoDB" id="10437125at2759"/>
<evidence type="ECO:0000313" key="1">
    <source>
        <dbReference type="EMBL" id="KRZ18508.1"/>
    </source>
</evidence>
<evidence type="ECO:0000313" key="2">
    <source>
        <dbReference type="Proteomes" id="UP000055024"/>
    </source>
</evidence>
<protein>
    <submittedName>
        <fullName evidence="1">Uncharacterized protein</fullName>
    </submittedName>
</protein>
<reference evidence="1 2" key="1">
    <citation type="submission" date="2015-01" db="EMBL/GenBank/DDBJ databases">
        <title>Evolution of Trichinella species and genotypes.</title>
        <authorList>
            <person name="Korhonen P.K."/>
            <person name="Edoardo P."/>
            <person name="Giuseppe L.R."/>
            <person name="Gasser R.B."/>
        </authorList>
    </citation>
    <scope>NUCLEOTIDE SEQUENCE [LARGE SCALE GENOMIC DNA]</scope>
    <source>
        <strain evidence="1">ISS1029</strain>
    </source>
</reference>
<comment type="caution">
    <text evidence="1">The sequence shown here is derived from an EMBL/GenBank/DDBJ whole genome shotgun (WGS) entry which is preliminary data.</text>
</comment>
<name>A0A0V1I6L5_9BILA</name>
<dbReference type="AlphaFoldDB" id="A0A0V1I6L5"/>
<proteinExistence type="predicted"/>